<keyword evidence="4" id="KW-0378">Hydrolase</keyword>
<dbReference type="GO" id="GO:0016787">
    <property type="term" value="F:hydrolase activity"/>
    <property type="evidence" value="ECO:0007669"/>
    <property type="project" value="InterPro"/>
</dbReference>
<dbReference type="GO" id="GO:0003677">
    <property type="term" value="F:DNA binding"/>
    <property type="evidence" value="ECO:0007669"/>
    <property type="project" value="InterPro"/>
</dbReference>
<comment type="caution">
    <text evidence="4">The sequence shown here is derived from an EMBL/GenBank/DDBJ whole genome shotgun (WGS) entry which is preliminary data.</text>
</comment>
<keyword evidence="1" id="KW-0812">Transmembrane</keyword>
<keyword evidence="4" id="KW-0547">Nucleotide-binding</keyword>
<keyword evidence="4" id="KW-0067">ATP-binding</keyword>
<evidence type="ECO:0000259" key="3">
    <source>
        <dbReference type="Pfam" id="PF08722"/>
    </source>
</evidence>
<organism evidence="4 5">
    <name type="scientific">Acinetobacter johnsonii</name>
    <dbReference type="NCBI Taxonomy" id="40214"/>
    <lineage>
        <taxon>Bacteria</taxon>
        <taxon>Pseudomonadati</taxon>
        <taxon>Pseudomonadota</taxon>
        <taxon>Gammaproteobacteria</taxon>
        <taxon>Moraxellales</taxon>
        <taxon>Moraxellaceae</taxon>
        <taxon>Acinetobacter</taxon>
    </lineage>
</organism>
<dbReference type="InterPro" id="IPR014833">
    <property type="entry name" value="TnsA_N"/>
</dbReference>
<proteinExistence type="predicted"/>
<dbReference type="GO" id="GO:0005524">
    <property type="term" value="F:ATP binding"/>
    <property type="evidence" value="ECO:0007669"/>
    <property type="project" value="InterPro"/>
</dbReference>
<dbReference type="Gene3D" id="3.40.50.300">
    <property type="entry name" value="P-loop containing nucleotide triphosphate hydrolases"/>
    <property type="match status" value="2"/>
</dbReference>
<dbReference type="Pfam" id="PF08722">
    <property type="entry name" value="Tn7_TnsA-like_N"/>
    <property type="match status" value="1"/>
</dbReference>
<evidence type="ECO:0000256" key="1">
    <source>
        <dbReference type="SAM" id="Phobius"/>
    </source>
</evidence>
<keyword evidence="1" id="KW-1133">Transmembrane helix</keyword>
<evidence type="ECO:0000313" key="4">
    <source>
        <dbReference type="EMBL" id="MDH0827966.1"/>
    </source>
</evidence>
<dbReference type="AlphaFoldDB" id="A0AA42MDM2"/>
<feature type="domain" description="Helicase/UvrB N-terminal" evidence="2">
    <location>
        <begin position="123"/>
        <end position="315"/>
    </location>
</feature>
<dbReference type="SUPFAM" id="SSF52540">
    <property type="entry name" value="P-loop containing nucleoside triphosphate hydrolases"/>
    <property type="match status" value="1"/>
</dbReference>
<dbReference type="Pfam" id="PF04851">
    <property type="entry name" value="ResIII"/>
    <property type="match status" value="1"/>
</dbReference>
<feature type="domain" description="TnsA endonuclease N-terminal" evidence="3">
    <location>
        <begin position="814"/>
        <end position="877"/>
    </location>
</feature>
<reference evidence="4" key="1">
    <citation type="submission" date="2022-09" db="EMBL/GenBank/DDBJ databases">
        <title>Intensive care unit water sources are persistently colonized with multi-drug resistant bacteria and are the site of extensive horizontal gene transfer of antibiotic resistance genes.</title>
        <authorList>
            <person name="Diorio-Toth L."/>
        </authorList>
    </citation>
    <scope>NUCLEOTIDE SEQUENCE</scope>
    <source>
        <strain evidence="4">GD03885</strain>
    </source>
</reference>
<evidence type="ECO:0000259" key="2">
    <source>
        <dbReference type="Pfam" id="PF04851"/>
    </source>
</evidence>
<dbReference type="Proteomes" id="UP001160116">
    <property type="component" value="Unassembled WGS sequence"/>
</dbReference>
<sequence>MAKAKQSSSAALDFAFFNYLWAFYEENKGAIRKSYRDLSKKFLDYNDPSNRIDAFLRRPQFEALETYVFLKEFLNNAKVEKIFEDWYDSKNQFENRKATGFGEDDSLQGSLLLGDVIELKNYQAVLKKMKDNSRSYPNYIFALTMGTGKTLLMATCIFYEFLLANKWPKDEKYCHNALIFAPDKTVLQSLREIETFDISKVVPKEYVGIFDANLKFHFLDEAGTSLSTMDGSKFNLIVSNTQKIILKRQHAEKSAAQKLFENDQPDFGELTDLLGDLGLPANDDDLKTNQRFEKLSRLPQLGIFVDEAHHSFGDALKKNQLGNNNSKTDKSLRRTIDELAKNLNEAGTHVVACFNYTGTPYVGKDVLPEVVYAFNLKSAIQERYLKTPEVNSYTTTRTEEFVKIAVKDFLDATQGLKPEGLLPKLAFFASTVEELTEELKPELERQLAEHGISADKILVNVGDTSHTSSDDIRNFNNLDVVGTEGSEKQFILLVNKGREGWNCRSLFGVAMYRSPKSKVFVLQATMRCLRSIGNQQYTGSIYLSKENYDILDTELQANFRMTASEFSDQGPKPKNMLNVQVREDVKIKLKHVKQTIKLKEKEFVKGTALDLDPTNEDSWHELTSKYLIIQTTTTNLQANDFNTAQYTKSKDRTSEKEKFEYTSLSLVAEISRYLNLSPIKIERMLDQTKEGLECILFCVNQFNELLYDVVIPRLFTALYEQEIESETIEKEVQLIIPPAIGELSFYEIAEGKGGTSTYANTQENYRDKSFNLDTYTFDSNPEYALFWDLLKDDEVEKIYFTGMFTDKSKTEFYFQYIDPDSYALRNYYPDFLVQLKNGQYMIVEVKGDHQYDDPIVLAKAKAAKEYASHSQIEYKMIKGTDANAHIYQQLLGRKVLPNNVNLI</sequence>
<accession>A0AA42MDM2</accession>
<keyword evidence="1" id="KW-0472">Membrane</keyword>
<dbReference type="InterPro" id="IPR027417">
    <property type="entry name" value="P-loop_NTPase"/>
</dbReference>
<evidence type="ECO:0000313" key="5">
    <source>
        <dbReference type="Proteomes" id="UP001160116"/>
    </source>
</evidence>
<dbReference type="EMBL" id="JAOCCL010000072">
    <property type="protein sequence ID" value="MDH0827966.1"/>
    <property type="molecule type" value="Genomic_DNA"/>
</dbReference>
<dbReference type="RefSeq" id="WP_279679414.1">
    <property type="nucleotide sequence ID" value="NZ_JAOCCL010000072.1"/>
</dbReference>
<name>A0AA42MDM2_ACIJO</name>
<dbReference type="GO" id="GO:0004386">
    <property type="term" value="F:helicase activity"/>
    <property type="evidence" value="ECO:0007669"/>
    <property type="project" value="UniProtKB-KW"/>
</dbReference>
<gene>
    <name evidence="4" type="ORF">N5C97_16070</name>
</gene>
<feature type="transmembrane region" description="Helical" evidence="1">
    <location>
        <begin position="139"/>
        <end position="162"/>
    </location>
</feature>
<protein>
    <submittedName>
        <fullName evidence="4">DEAD/DEAH box helicase family protein</fullName>
    </submittedName>
</protein>
<keyword evidence="4" id="KW-0347">Helicase</keyword>
<dbReference type="InterPro" id="IPR006935">
    <property type="entry name" value="Helicase/UvrB_N"/>
</dbReference>